<dbReference type="GeneID" id="81581820"/>
<accession>A0AAD6H552</accession>
<dbReference type="InterPro" id="IPR036236">
    <property type="entry name" value="Znf_C2H2_sf"/>
</dbReference>
<keyword evidence="4 7" id="KW-0863">Zinc-finger</keyword>
<proteinExistence type="predicted"/>
<evidence type="ECO:0000256" key="5">
    <source>
        <dbReference type="ARBA" id="ARBA00022833"/>
    </source>
</evidence>
<protein>
    <recommendedName>
        <fullName evidence="9">C2H2-type domain-containing protein</fullName>
    </recommendedName>
</protein>
<dbReference type="SMART" id="SM00355">
    <property type="entry name" value="ZnF_C2H2"/>
    <property type="match status" value="2"/>
</dbReference>
<gene>
    <name evidence="10" type="ORF">N7537_000520</name>
</gene>
<feature type="region of interest" description="Disordered" evidence="8">
    <location>
        <begin position="326"/>
        <end position="349"/>
    </location>
</feature>
<reference evidence="10" key="1">
    <citation type="journal article" date="2023" name="IMA Fungus">
        <title>Comparative genomic study of the Penicillium genus elucidates a diverse pangenome and 15 lateral gene transfer events.</title>
        <authorList>
            <person name="Petersen C."/>
            <person name="Sorensen T."/>
            <person name="Nielsen M.R."/>
            <person name="Sondergaard T.E."/>
            <person name="Sorensen J.L."/>
            <person name="Fitzpatrick D.A."/>
            <person name="Frisvad J.C."/>
            <person name="Nielsen K.L."/>
        </authorList>
    </citation>
    <scope>NUCLEOTIDE SEQUENCE</scope>
    <source>
        <strain evidence="10">IBT 12815</strain>
    </source>
</reference>
<dbReference type="RefSeq" id="XP_056756573.1">
    <property type="nucleotide sequence ID" value="XM_056891578.1"/>
</dbReference>
<keyword evidence="11" id="KW-1185">Reference proteome</keyword>
<evidence type="ECO:0000256" key="1">
    <source>
        <dbReference type="ARBA" id="ARBA00004123"/>
    </source>
</evidence>
<evidence type="ECO:0000313" key="11">
    <source>
        <dbReference type="Proteomes" id="UP001213799"/>
    </source>
</evidence>
<dbReference type="FunFam" id="3.30.160.60:FF:002343">
    <property type="entry name" value="Zinc finger protein 33A"/>
    <property type="match status" value="1"/>
</dbReference>
<keyword evidence="6" id="KW-0539">Nucleus</keyword>
<dbReference type="PROSITE" id="PS00028">
    <property type="entry name" value="ZINC_FINGER_C2H2_1"/>
    <property type="match status" value="1"/>
</dbReference>
<feature type="region of interest" description="Disordered" evidence="8">
    <location>
        <begin position="70"/>
        <end position="91"/>
    </location>
</feature>
<dbReference type="GO" id="GO:0000978">
    <property type="term" value="F:RNA polymerase II cis-regulatory region sequence-specific DNA binding"/>
    <property type="evidence" value="ECO:0007669"/>
    <property type="project" value="InterPro"/>
</dbReference>
<sequence length="620" mass="70337">MDEISRAEPEASPTDRRKPRICRYCKRHFRRYEHLERHLRIHTNEKPYKCTCGSSFSRRDLLKRHENISHALINQPTQQPSPVIGNDSEDAQSQSSQIHLDPGIYPWQPLNFGNITTGSVIQNEPLADYQLEGNPLSSAQDLLVLQSLEMFSNNIGLNNEWHLPSEPSITQIFARDFNMNALPTPSTAYPSREQPSGPDQTLSKLPTEREAVAEFGVLTLPILTVTNLHRESLLEALTKSQTSITDISLPSCHSLSRFVNGFFDGFYPHLPVVHIPTFKIDECEPENLLAMCALGAEFRHENRKAVLLFRAAKDVLQQTIREREMVETERKSYTKTSGNTTHSTHETHDSDFEVLQQRAVMREARCTFLLIAFATWQNEESIAREAFNLQSSLARNALHAWTSLWQRAPESSLDPRNPNGPVTFTSTALLGVAYVRLGLDLGSYKILRYRDPKQIANQLLQIPRLPAGPHLLPAILHATHALSIPVKLGVNFVAQSHAFVWNVQHSLCALEFAVFLSKWLFCITDCQTRRHLDEQETRLVSWISDIVEEGRTSGDDDFWSRPSQPSDCAYLGFAVVKLWARLIRGNEKWSLIRVIGDGLDIYADTCEQRYAHAQTSPMPT</sequence>
<evidence type="ECO:0000259" key="9">
    <source>
        <dbReference type="PROSITE" id="PS50157"/>
    </source>
</evidence>
<evidence type="ECO:0000256" key="3">
    <source>
        <dbReference type="ARBA" id="ARBA00022737"/>
    </source>
</evidence>
<dbReference type="GO" id="GO:0008270">
    <property type="term" value="F:zinc ion binding"/>
    <property type="evidence" value="ECO:0007669"/>
    <property type="project" value="UniProtKB-KW"/>
</dbReference>
<dbReference type="InterPro" id="IPR007219">
    <property type="entry name" value="XnlR_reg_dom"/>
</dbReference>
<dbReference type="Proteomes" id="UP001213799">
    <property type="component" value="Unassembled WGS sequence"/>
</dbReference>
<keyword evidence="2" id="KW-0479">Metal-binding</keyword>
<feature type="domain" description="C2H2-type" evidence="9">
    <location>
        <begin position="20"/>
        <end position="47"/>
    </location>
</feature>
<dbReference type="Gene3D" id="3.30.160.60">
    <property type="entry name" value="Classic Zinc Finger"/>
    <property type="match status" value="2"/>
</dbReference>
<dbReference type="AlphaFoldDB" id="A0AAD6H552"/>
<reference evidence="10" key="2">
    <citation type="submission" date="2023-01" db="EMBL/GenBank/DDBJ databases">
        <authorList>
            <person name="Petersen C."/>
        </authorList>
    </citation>
    <scope>NUCLEOTIDE SEQUENCE</scope>
    <source>
        <strain evidence="10">IBT 12815</strain>
    </source>
</reference>
<dbReference type="Pfam" id="PF00096">
    <property type="entry name" value="zf-C2H2"/>
    <property type="match status" value="1"/>
</dbReference>
<dbReference type="PANTHER" id="PTHR40626:SF10">
    <property type="entry name" value="C2H2-TYPE DOMAIN-CONTAINING PROTEIN"/>
    <property type="match status" value="1"/>
</dbReference>
<evidence type="ECO:0000313" key="10">
    <source>
        <dbReference type="EMBL" id="KAJ5615406.1"/>
    </source>
</evidence>
<keyword evidence="3" id="KW-0677">Repeat</keyword>
<organism evidence="10 11">
    <name type="scientific">Penicillium hordei</name>
    <dbReference type="NCBI Taxonomy" id="40994"/>
    <lineage>
        <taxon>Eukaryota</taxon>
        <taxon>Fungi</taxon>
        <taxon>Dikarya</taxon>
        <taxon>Ascomycota</taxon>
        <taxon>Pezizomycotina</taxon>
        <taxon>Eurotiomycetes</taxon>
        <taxon>Eurotiomycetidae</taxon>
        <taxon>Eurotiales</taxon>
        <taxon>Aspergillaceae</taxon>
        <taxon>Penicillium</taxon>
    </lineage>
</organism>
<dbReference type="InterPro" id="IPR013087">
    <property type="entry name" value="Znf_C2H2_type"/>
</dbReference>
<evidence type="ECO:0000256" key="8">
    <source>
        <dbReference type="SAM" id="MobiDB-lite"/>
    </source>
</evidence>
<keyword evidence="5" id="KW-0862">Zinc</keyword>
<comment type="subcellular location">
    <subcellularLocation>
        <location evidence="1">Nucleus</location>
    </subcellularLocation>
</comment>
<dbReference type="PROSITE" id="PS50157">
    <property type="entry name" value="ZINC_FINGER_C2H2_2"/>
    <property type="match status" value="1"/>
</dbReference>
<dbReference type="Pfam" id="PF04082">
    <property type="entry name" value="Fungal_trans"/>
    <property type="match status" value="1"/>
</dbReference>
<name>A0AAD6H552_9EURO</name>
<feature type="compositionally biased region" description="Polar residues" evidence="8">
    <location>
        <begin position="72"/>
        <end position="81"/>
    </location>
</feature>
<feature type="region of interest" description="Disordered" evidence="8">
    <location>
        <begin position="183"/>
        <end position="202"/>
    </location>
</feature>
<dbReference type="GO" id="GO:0006351">
    <property type="term" value="P:DNA-templated transcription"/>
    <property type="evidence" value="ECO:0007669"/>
    <property type="project" value="InterPro"/>
</dbReference>
<evidence type="ECO:0000256" key="6">
    <source>
        <dbReference type="ARBA" id="ARBA00023242"/>
    </source>
</evidence>
<comment type="caution">
    <text evidence="10">The sequence shown here is derived from an EMBL/GenBank/DDBJ whole genome shotgun (WGS) entry which is preliminary data.</text>
</comment>
<dbReference type="PANTHER" id="PTHR40626">
    <property type="entry name" value="MIP31509P"/>
    <property type="match status" value="1"/>
</dbReference>
<evidence type="ECO:0000256" key="2">
    <source>
        <dbReference type="ARBA" id="ARBA00022723"/>
    </source>
</evidence>
<dbReference type="EMBL" id="JAQJAE010000001">
    <property type="protein sequence ID" value="KAJ5615406.1"/>
    <property type="molecule type" value="Genomic_DNA"/>
</dbReference>
<evidence type="ECO:0000256" key="7">
    <source>
        <dbReference type="PROSITE-ProRule" id="PRU00042"/>
    </source>
</evidence>
<dbReference type="SUPFAM" id="SSF57667">
    <property type="entry name" value="beta-beta-alpha zinc fingers"/>
    <property type="match status" value="1"/>
</dbReference>
<dbReference type="GO" id="GO:0000785">
    <property type="term" value="C:chromatin"/>
    <property type="evidence" value="ECO:0007669"/>
    <property type="project" value="TreeGrafter"/>
</dbReference>
<dbReference type="GO" id="GO:0005634">
    <property type="term" value="C:nucleus"/>
    <property type="evidence" value="ECO:0007669"/>
    <property type="project" value="UniProtKB-SubCell"/>
</dbReference>
<dbReference type="InterPro" id="IPR051059">
    <property type="entry name" value="VerF-like"/>
</dbReference>
<dbReference type="GO" id="GO:0000981">
    <property type="term" value="F:DNA-binding transcription factor activity, RNA polymerase II-specific"/>
    <property type="evidence" value="ECO:0007669"/>
    <property type="project" value="InterPro"/>
</dbReference>
<evidence type="ECO:0000256" key="4">
    <source>
        <dbReference type="ARBA" id="ARBA00022771"/>
    </source>
</evidence>